<keyword evidence="4" id="KW-0964">Secreted</keyword>
<evidence type="ECO:0000256" key="3">
    <source>
        <dbReference type="ARBA" id="ARBA00010031"/>
    </source>
</evidence>
<dbReference type="PROSITE" id="PS52012">
    <property type="entry name" value="CFEM"/>
    <property type="match status" value="1"/>
</dbReference>
<feature type="non-terminal residue" evidence="11">
    <location>
        <position position="75"/>
    </location>
</feature>
<evidence type="ECO:0000256" key="4">
    <source>
        <dbReference type="ARBA" id="ARBA00022525"/>
    </source>
</evidence>
<keyword evidence="9" id="KW-0408">Iron</keyword>
<reference evidence="11" key="1">
    <citation type="submission" date="2023-06" db="EMBL/GenBank/DDBJ databases">
        <title>Genome-scale phylogeny and comparative genomics of the fungal order Sordariales.</title>
        <authorList>
            <consortium name="Lawrence Berkeley National Laboratory"/>
            <person name="Hensen N."/>
            <person name="Bonometti L."/>
            <person name="Westerberg I."/>
            <person name="Brannstrom I.O."/>
            <person name="Guillou S."/>
            <person name="Cros-Aarteil S."/>
            <person name="Calhoun S."/>
            <person name="Haridas S."/>
            <person name="Kuo A."/>
            <person name="Mondo S."/>
            <person name="Pangilinan J."/>
            <person name="Riley R."/>
            <person name="Labutti K."/>
            <person name="Andreopoulos B."/>
            <person name="Lipzen A."/>
            <person name="Chen C."/>
            <person name="Yanf M."/>
            <person name="Daum C."/>
            <person name="Ng V."/>
            <person name="Clum A."/>
            <person name="Steindorff A."/>
            <person name="Ohm R."/>
            <person name="Martin F."/>
            <person name="Silar P."/>
            <person name="Natvig D."/>
            <person name="Lalanne C."/>
            <person name="Gautier V."/>
            <person name="Ament-Velasquez S.L."/>
            <person name="Kruys A."/>
            <person name="Hutchinson M.I."/>
            <person name="Powell A.J."/>
            <person name="Barry K."/>
            <person name="Miller A.N."/>
            <person name="Grigoriev I.V."/>
            <person name="Debuchy R."/>
            <person name="Gladieux P."/>
            <person name="Thoren M.H."/>
            <person name="Johannesson H."/>
        </authorList>
    </citation>
    <scope>NUCLEOTIDE SEQUENCE</scope>
    <source>
        <strain evidence="11">SMH2532-1</strain>
    </source>
</reference>
<evidence type="ECO:0000259" key="10">
    <source>
        <dbReference type="PROSITE" id="PS52012"/>
    </source>
</evidence>
<dbReference type="SMART" id="SM00747">
    <property type="entry name" value="CFEM"/>
    <property type="match status" value="1"/>
</dbReference>
<dbReference type="AlphaFoldDB" id="A0AA39XYZ9"/>
<dbReference type="GO" id="GO:0005576">
    <property type="term" value="C:extracellular region"/>
    <property type="evidence" value="ECO:0007669"/>
    <property type="project" value="UniProtKB-SubCell"/>
</dbReference>
<evidence type="ECO:0000256" key="2">
    <source>
        <dbReference type="ARBA" id="ARBA00004613"/>
    </source>
</evidence>
<keyword evidence="9" id="KW-0479">Metal-binding</keyword>
<dbReference type="GO" id="GO:0046872">
    <property type="term" value="F:metal ion binding"/>
    <property type="evidence" value="ECO:0007669"/>
    <property type="project" value="UniProtKB-UniRule"/>
</dbReference>
<name>A0AA39XYZ9_9PEZI</name>
<evidence type="ECO:0000313" key="11">
    <source>
        <dbReference type="EMBL" id="KAK0642913.1"/>
    </source>
</evidence>
<evidence type="ECO:0000256" key="7">
    <source>
        <dbReference type="ARBA" id="ARBA00023157"/>
    </source>
</evidence>
<feature type="non-terminal residue" evidence="11">
    <location>
        <position position="1"/>
    </location>
</feature>
<dbReference type="Proteomes" id="UP001174936">
    <property type="component" value="Unassembled WGS sequence"/>
</dbReference>
<keyword evidence="5" id="KW-0472">Membrane</keyword>
<keyword evidence="5" id="KW-0325">Glycoprotein</keyword>
<protein>
    <recommendedName>
        <fullName evidence="10">CFEM domain-containing protein</fullName>
    </recommendedName>
</protein>
<accession>A0AA39XYZ9</accession>
<evidence type="ECO:0000256" key="8">
    <source>
        <dbReference type="ARBA" id="ARBA00023288"/>
    </source>
</evidence>
<dbReference type="EMBL" id="JAULSV010000005">
    <property type="protein sequence ID" value="KAK0642913.1"/>
    <property type="molecule type" value="Genomic_DNA"/>
</dbReference>
<comment type="similarity">
    <text evidence="3">Belongs to the RBT5 family.</text>
</comment>
<gene>
    <name evidence="11" type="ORF">B0T16DRAFT_305794</name>
</gene>
<keyword evidence="6" id="KW-0732">Signal</keyword>
<comment type="caution">
    <text evidence="11">The sequence shown here is derived from an EMBL/GenBank/DDBJ whole genome shotgun (WGS) entry which is preliminary data.</text>
</comment>
<keyword evidence="8" id="KW-0449">Lipoprotein</keyword>
<keyword evidence="9" id="KW-0349">Heme</keyword>
<comment type="caution">
    <text evidence="9">Lacks conserved residue(s) required for the propagation of feature annotation.</text>
</comment>
<evidence type="ECO:0000313" key="12">
    <source>
        <dbReference type="Proteomes" id="UP001174936"/>
    </source>
</evidence>
<evidence type="ECO:0000256" key="1">
    <source>
        <dbReference type="ARBA" id="ARBA00004589"/>
    </source>
</evidence>
<sequence>TGPPCALTSQMPACGIPCISEAAHSVGCTVPMDFACHCSHGPAMQAAVMPCVATACGASAPIVGSIANAICTECV</sequence>
<dbReference type="GO" id="GO:0098552">
    <property type="term" value="C:side of membrane"/>
    <property type="evidence" value="ECO:0007669"/>
    <property type="project" value="UniProtKB-KW"/>
</dbReference>
<dbReference type="InterPro" id="IPR008427">
    <property type="entry name" value="Extracellular_membr_CFEM_dom"/>
</dbReference>
<feature type="binding site" description="axial binding residue" evidence="9">
    <location>
        <position position="33"/>
    </location>
    <ligand>
        <name>heme</name>
        <dbReference type="ChEBI" id="CHEBI:30413"/>
    </ligand>
    <ligandPart>
        <name>Fe</name>
        <dbReference type="ChEBI" id="CHEBI:18248"/>
    </ligandPart>
</feature>
<keyword evidence="5" id="KW-0336">GPI-anchor</keyword>
<evidence type="ECO:0000256" key="9">
    <source>
        <dbReference type="PROSITE-ProRule" id="PRU01356"/>
    </source>
</evidence>
<keyword evidence="7" id="KW-1015">Disulfide bond</keyword>
<feature type="domain" description="CFEM" evidence="10">
    <location>
        <begin position="1"/>
        <end position="75"/>
    </location>
</feature>
<dbReference type="Pfam" id="PF05730">
    <property type="entry name" value="CFEM"/>
    <property type="match status" value="1"/>
</dbReference>
<evidence type="ECO:0000256" key="6">
    <source>
        <dbReference type="ARBA" id="ARBA00022729"/>
    </source>
</evidence>
<evidence type="ECO:0000256" key="5">
    <source>
        <dbReference type="ARBA" id="ARBA00022622"/>
    </source>
</evidence>
<comment type="subcellular location">
    <subcellularLocation>
        <location evidence="1">Membrane</location>
        <topology evidence="1">Lipid-anchor</topology>
        <topology evidence="1">GPI-anchor</topology>
    </subcellularLocation>
    <subcellularLocation>
        <location evidence="2">Secreted</location>
    </subcellularLocation>
</comment>
<keyword evidence="12" id="KW-1185">Reference proteome</keyword>
<proteinExistence type="inferred from homology"/>
<organism evidence="11 12">
    <name type="scientific">Cercophora newfieldiana</name>
    <dbReference type="NCBI Taxonomy" id="92897"/>
    <lineage>
        <taxon>Eukaryota</taxon>
        <taxon>Fungi</taxon>
        <taxon>Dikarya</taxon>
        <taxon>Ascomycota</taxon>
        <taxon>Pezizomycotina</taxon>
        <taxon>Sordariomycetes</taxon>
        <taxon>Sordariomycetidae</taxon>
        <taxon>Sordariales</taxon>
        <taxon>Lasiosphaeriaceae</taxon>
        <taxon>Cercophora</taxon>
    </lineage>
</organism>